<accession>A0ABD2D1Y9</accession>
<dbReference type="AlphaFoldDB" id="A0ABD2D1Y9"/>
<sequence length="73" mass="8179">MTIKQSNNNLSNGTELQLSFNGLPKGKLIVERVDSRYAKYNIDGPECNNRVNCHMTGINVNDLVCIRSLEVLI</sequence>
<proteinExistence type="predicted"/>
<dbReference type="Proteomes" id="UP001607303">
    <property type="component" value="Unassembled WGS sequence"/>
</dbReference>
<name>A0ABD2D1Y9_VESMC</name>
<evidence type="ECO:0000313" key="1">
    <source>
        <dbReference type="EMBL" id="KAL2750944.1"/>
    </source>
</evidence>
<protein>
    <submittedName>
        <fullName evidence="1">Uncharacterized protein</fullName>
    </submittedName>
</protein>
<comment type="caution">
    <text evidence="1">The sequence shown here is derived from an EMBL/GenBank/DDBJ whole genome shotgun (WGS) entry which is preliminary data.</text>
</comment>
<gene>
    <name evidence="1" type="ORF">V1477_001047</name>
</gene>
<dbReference type="EMBL" id="JAYRBN010000008">
    <property type="protein sequence ID" value="KAL2750944.1"/>
    <property type="molecule type" value="Genomic_DNA"/>
</dbReference>
<keyword evidence="2" id="KW-1185">Reference proteome</keyword>
<reference evidence="1 2" key="1">
    <citation type="journal article" date="2024" name="Ann. Entomol. Soc. Am.">
        <title>Genomic analyses of the southern and eastern yellowjacket wasps (Hymenoptera: Vespidae) reveal evolutionary signatures of social life.</title>
        <authorList>
            <person name="Catto M.A."/>
            <person name="Caine P.B."/>
            <person name="Orr S.E."/>
            <person name="Hunt B.G."/>
            <person name="Goodisman M.A.D."/>
        </authorList>
    </citation>
    <scope>NUCLEOTIDE SEQUENCE [LARGE SCALE GENOMIC DNA]</scope>
    <source>
        <strain evidence="1">232</strain>
        <tissue evidence="1">Head and thorax</tissue>
    </source>
</reference>
<evidence type="ECO:0000313" key="2">
    <source>
        <dbReference type="Proteomes" id="UP001607303"/>
    </source>
</evidence>
<organism evidence="1 2">
    <name type="scientific">Vespula maculifrons</name>
    <name type="common">Eastern yellow jacket</name>
    <name type="synonym">Wasp</name>
    <dbReference type="NCBI Taxonomy" id="7453"/>
    <lineage>
        <taxon>Eukaryota</taxon>
        <taxon>Metazoa</taxon>
        <taxon>Ecdysozoa</taxon>
        <taxon>Arthropoda</taxon>
        <taxon>Hexapoda</taxon>
        <taxon>Insecta</taxon>
        <taxon>Pterygota</taxon>
        <taxon>Neoptera</taxon>
        <taxon>Endopterygota</taxon>
        <taxon>Hymenoptera</taxon>
        <taxon>Apocrita</taxon>
        <taxon>Aculeata</taxon>
        <taxon>Vespoidea</taxon>
        <taxon>Vespidae</taxon>
        <taxon>Vespinae</taxon>
        <taxon>Vespula</taxon>
    </lineage>
</organism>